<dbReference type="EMBL" id="CP001727">
    <property type="protein sequence ID" value="ACV57392.1"/>
    <property type="molecule type" value="Genomic_DNA"/>
</dbReference>
<dbReference type="AlphaFoldDB" id="C8WRI7"/>
<proteinExistence type="predicted"/>
<dbReference type="Proteomes" id="UP000001917">
    <property type="component" value="Chromosome"/>
</dbReference>
<organism evidence="1 2">
    <name type="scientific">Alicyclobacillus acidocaldarius subsp. acidocaldarius (strain ATCC 27009 / DSM 446 / BCRC 14685 / JCM 5260 / KCTC 1825 / NBRC 15652 / NCIMB 11725 / NRRL B-14509 / 104-IA)</name>
    <name type="common">Bacillus acidocaldarius</name>
    <dbReference type="NCBI Taxonomy" id="521098"/>
    <lineage>
        <taxon>Bacteria</taxon>
        <taxon>Bacillati</taxon>
        <taxon>Bacillota</taxon>
        <taxon>Bacilli</taxon>
        <taxon>Bacillales</taxon>
        <taxon>Alicyclobacillaceae</taxon>
        <taxon>Alicyclobacillus</taxon>
    </lineage>
</organism>
<name>C8WRI7_ALIAD</name>
<keyword evidence="2" id="KW-1185">Reference proteome</keyword>
<evidence type="ECO:0000313" key="1">
    <source>
        <dbReference type="EMBL" id="ACV57392.1"/>
    </source>
</evidence>
<evidence type="ECO:0000313" key="2">
    <source>
        <dbReference type="Proteomes" id="UP000001917"/>
    </source>
</evidence>
<dbReference type="KEGG" id="aac:Aaci_0333"/>
<accession>C8WRI7</accession>
<protein>
    <submittedName>
        <fullName evidence="1">Uncharacterized protein</fullName>
    </submittedName>
</protein>
<reference evidence="2" key="1">
    <citation type="submission" date="2009-09" db="EMBL/GenBank/DDBJ databases">
        <title>The complete chromosome of Alicyclobacillus acidocaldarius subsp. acidocaldarius DSM 446.</title>
        <authorList>
            <consortium name="US DOE Joint Genome Institute (JGI-PGF)"/>
            <person name="Lucas S."/>
            <person name="Copeland A."/>
            <person name="Lapidus A."/>
            <person name="Glavina del Rio T."/>
            <person name="Dalin E."/>
            <person name="Tice H."/>
            <person name="Bruce D."/>
            <person name="Goodwin L."/>
            <person name="Pitluck S."/>
            <person name="Kyrpides N."/>
            <person name="Mavromatis K."/>
            <person name="Ivanova N."/>
            <person name="Ovchinnikova G."/>
            <person name="Chertkov O."/>
            <person name="Sims D."/>
            <person name="Brettin T."/>
            <person name="Detter J.C."/>
            <person name="Han C."/>
            <person name="Larimer F."/>
            <person name="Land M."/>
            <person name="Hauser L."/>
            <person name="Markowitz V."/>
            <person name="Cheng J.-F."/>
            <person name="Hugenholtz P."/>
            <person name="Woyke T."/>
            <person name="Wu D."/>
            <person name="Pukall R."/>
            <person name="Klenk H.-P."/>
            <person name="Eisen J.A."/>
        </authorList>
    </citation>
    <scope>NUCLEOTIDE SEQUENCE [LARGE SCALE GENOMIC DNA]</scope>
    <source>
        <strain evidence="2">ATCC 27009 / DSM 446 / BCRC 14685 / JCM 5260 / KCTC 1825 / NBRC 15652 / NCIMB 11725 / NRRL B-14509 / 104-IA</strain>
    </source>
</reference>
<dbReference type="HOGENOM" id="CLU_2802880_0_0_9"/>
<reference evidence="1 2" key="2">
    <citation type="journal article" date="2010" name="Stand. Genomic Sci.">
        <title>Complete genome sequence of Alicyclobacillus acidocaldarius type strain (104-IA).</title>
        <authorList>
            <person name="Mavromatis K."/>
            <person name="Sikorski J."/>
            <person name="Lapidus A."/>
            <person name="Glavina Del Rio T."/>
            <person name="Copeland A."/>
            <person name="Tice H."/>
            <person name="Cheng J.F."/>
            <person name="Lucas S."/>
            <person name="Chen F."/>
            <person name="Nolan M."/>
            <person name="Bruce D."/>
            <person name="Goodwin L."/>
            <person name="Pitluck S."/>
            <person name="Ivanova N."/>
            <person name="Ovchinnikova G."/>
            <person name="Pati A."/>
            <person name="Chen A."/>
            <person name="Palaniappan K."/>
            <person name="Land M."/>
            <person name="Hauser L."/>
            <person name="Chang Y.J."/>
            <person name="Jeffries C.D."/>
            <person name="Chain P."/>
            <person name="Meincke L."/>
            <person name="Sims D."/>
            <person name="Chertkov O."/>
            <person name="Han C."/>
            <person name="Brettin T."/>
            <person name="Detter J.C."/>
            <person name="Wahrenburg C."/>
            <person name="Rohde M."/>
            <person name="Pukall R."/>
            <person name="Goker M."/>
            <person name="Bristow J."/>
            <person name="Eisen J.A."/>
            <person name="Markowitz V."/>
            <person name="Hugenholtz P."/>
            <person name="Klenk H.P."/>
            <person name="Kyrpides N.C."/>
        </authorList>
    </citation>
    <scope>NUCLEOTIDE SEQUENCE [LARGE SCALE GENOMIC DNA]</scope>
    <source>
        <strain evidence="2">ATCC 27009 / DSM 446 / BCRC 14685 / JCM 5260 / KCTC 1825 / NBRC 15652 / NCIMB 11725 / NRRL B-14509 / 104-IA</strain>
    </source>
</reference>
<gene>
    <name evidence="1" type="ordered locus">Aaci_0333</name>
</gene>
<sequence>MTGRLIRMTRSNGVGVRGGKQGITASLPFRTPKISVLSREFGIDRVYEIIYDQHNPQRPLRLAGRRK</sequence>
<dbReference type="STRING" id="521098.Aaci_0333"/>